<dbReference type="FunFam" id="1.10.10.10:FF:000001">
    <property type="entry name" value="LysR family transcriptional regulator"/>
    <property type="match status" value="1"/>
</dbReference>
<gene>
    <name evidence="7" type="ORF">QB898_09800</name>
</gene>
<dbReference type="SUPFAM" id="SSF46785">
    <property type="entry name" value="Winged helix' DNA-binding domain"/>
    <property type="match status" value="1"/>
</dbReference>
<dbReference type="InterPro" id="IPR000847">
    <property type="entry name" value="LysR_HTH_N"/>
</dbReference>
<keyword evidence="2" id="KW-0805">Transcription regulation</keyword>
<evidence type="ECO:0000259" key="6">
    <source>
        <dbReference type="PROSITE" id="PS50931"/>
    </source>
</evidence>
<dbReference type="AlphaFoldDB" id="A0AAW6RLX5"/>
<evidence type="ECO:0000256" key="5">
    <source>
        <dbReference type="SAM" id="MobiDB-lite"/>
    </source>
</evidence>
<dbReference type="RefSeq" id="WP_279524801.1">
    <property type="nucleotide sequence ID" value="NZ_JARVII010000020.1"/>
</dbReference>
<name>A0AAW6RLX5_9BURK</name>
<evidence type="ECO:0000313" key="7">
    <source>
        <dbReference type="EMBL" id="MDG9699998.1"/>
    </source>
</evidence>
<dbReference type="GO" id="GO:0043565">
    <property type="term" value="F:sequence-specific DNA binding"/>
    <property type="evidence" value="ECO:0007669"/>
    <property type="project" value="TreeGrafter"/>
</dbReference>
<dbReference type="Gene3D" id="3.40.190.290">
    <property type="match status" value="1"/>
</dbReference>
<evidence type="ECO:0000256" key="4">
    <source>
        <dbReference type="ARBA" id="ARBA00023163"/>
    </source>
</evidence>
<dbReference type="CDD" id="cd08422">
    <property type="entry name" value="PBP2_CrgA_like"/>
    <property type="match status" value="1"/>
</dbReference>
<evidence type="ECO:0000256" key="3">
    <source>
        <dbReference type="ARBA" id="ARBA00023125"/>
    </source>
</evidence>
<dbReference type="PROSITE" id="PS50931">
    <property type="entry name" value="HTH_LYSR"/>
    <property type="match status" value="1"/>
</dbReference>
<accession>A0AAW6RLX5</accession>
<keyword evidence="3" id="KW-0238">DNA-binding</keyword>
<comment type="similarity">
    <text evidence="1">Belongs to the LysR transcriptional regulatory family.</text>
</comment>
<dbReference type="InterPro" id="IPR058163">
    <property type="entry name" value="LysR-type_TF_proteobact-type"/>
</dbReference>
<dbReference type="GO" id="GO:0006351">
    <property type="term" value="P:DNA-templated transcription"/>
    <property type="evidence" value="ECO:0007669"/>
    <property type="project" value="TreeGrafter"/>
</dbReference>
<dbReference type="PANTHER" id="PTHR30537:SF5">
    <property type="entry name" value="HTH-TYPE TRANSCRIPTIONAL ACTIVATOR TTDR-RELATED"/>
    <property type="match status" value="1"/>
</dbReference>
<sequence length="310" mass="34342">MLILDDMALFVAVARAGSFTQAAQSLEMPKSTLSARVSRLEQRMGLPLLERSTRKVELREAGRLYFNRADALVSEAGLLHEQLGHLLREPQGLLRLSVPVDFTHEFIAPYLGEFCERFPLIQLSFDVTPRKVNLISERFDVAIRAGKQPDSGLVQRLLAMFSGGLYAAPAYVARHGEPLEPADLARHQCLRFPPGFDDVWELRHAHEMAAQADGDSANDTTIDGNTPSPQSRSIRVNGRIASNSLGLNLRLALHGFGIAALPDALAAPLHMRRKAVCKRCYQAGRHAPYRFMHSPPTNCCPPGRRRSSTF</sequence>
<dbReference type="PANTHER" id="PTHR30537">
    <property type="entry name" value="HTH-TYPE TRANSCRIPTIONAL REGULATOR"/>
    <property type="match status" value="1"/>
</dbReference>
<dbReference type="InterPro" id="IPR036388">
    <property type="entry name" value="WH-like_DNA-bd_sf"/>
</dbReference>
<dbReference type="Proteomes" id="UP001237156">
    <property type="component" value="Unassembled WGS sequence"/>
</dbReference>
<organism evidence="7 8">
    <name type="scientific">Ottowia cancrivicina</name>
    <dbReference type="NCBI Taxonomy" id="3040346"/>
    <lineage>
        <taxon>Bacteria</taxon>
        <taxon>Pseudomonadati</taxon>
        <taxon>Pseudomonadota</taxon>
        <taxon>Betaproteobacteria</taxon>
        <taxon>Burkholderiales</taxon>
        <taxon>Comamonadaceae</taxon>
        <taxon>Ottowia</taxon>
    </lineage>
</organism>
<dbReference type="Pfam" id="PF03466">
    <property type="entry name" value="LysR_substrate"/>
    <property type="match status" value="1"/>
</dbReference>
<reference evidence="7 8" key="1">
    <citation type="submission" date="2023-04" db="EMBL/GenBank/DDBJ databases">
        <title>Ottowia paracancer sp. nov., isolated from human stomach.</title>
        <authorList>
            <person name="Song Y."/>
        </authorList>
    </citation>
    <scope>NUCLEOTIDE SEQUENCE [LARGE SCALE GENOMIC DNA]</scope>
    <source>
        <strain evidence="7 8">10c7w1</strain>
    </source>
</reference>
<protein>
    <submittedName>
        <fullName evidence="7">LysR family transcriptional regulator</fullName>
    </submittedName>
</protein>
<evidence type="ECO:0000256" key="1">
    <source>
        <dbReference type="ARBA" id="ARBA00009437"/>
    </source>
</evidence>
<feature type="region of interest" description="Disordered" evidence="5">
    <location>
        <begin position="211"/>
        <end position="233"/>
    </location>
</feature>
<evidence type="ECO:0000313" key="8">
    <source>
        <dbReference type="Proteomes" id="UP001237156"/>
    </source>
</evidence>
<dbReference type="Gene3D" id="1.10.10.10">
    <property type="entry name" value="Winged helix-like DNA-binding domain superfamily/Winged helix DNA-binding domain"/>
    <property type="match status" value="1"/>
</dbReference>
<dbReference type="InterPro" id="IPR036390">
    <property type="entry name" value="WH_DNA-bd_sf"/>
</dbReference>
<keyword evidence="8" id="KW-1185">Reference proteome</keyword>
<dbReference type="InterPro" id="IPR005119">
    <property type="entry name" value="LysR_subst-bd"/>
</dbReference>
<comment type="caution">
    <text evidence="7">The sequence shown here is derived from an EMBL/GenBank/DDBJ whole genome shotgun (WGS) entry which is preliminary data.</text>
</comment>
<evidence type="ECO:0000256" key="2">
    <source>
        <dbReference type="ARBA" id="ARBA00023015"/>
    </source>
</evidence>
<feature type="compositionally biased region" description="Polar residues" evidence="5">
    <location>
        <begin position="217"/>
        <end position="233"/>
    </location>
</feature>
<keyword evidence="4" id="KW-0804">Transcription</keyword>
<dbReference type="GO" id="GO:0003700">
    <property type="term" value="F:DNA-binding transcription factor activity"/>
    <property type="evidence" value="ECO:0007669"/>
    <property type="project" value="InterPro"/>
</dbReference>
<dbReference type="EMBL" id="JARVII010000020">
    <property type="protein sequence ID" value="MDG9699998.1"/>
    <property type="molecule type" value="Genomic_DNA"/>
</dbReference>
<proteinExistence type="inferred from homology"/>
<dbReference type="Pfam" id="PF00126">
    <property type="entry name" value="HTH_1"/>
    <property type="match status" value="1"/>
</dbReference>
<feature type="domain" description="HTH lysR-type" evidence="6">
    <location>
        <begin position="2"/>
        <end position="59"/>
    </location>
</feature>
<dbReference type="SUPFAM" id="SSF53850">
    <property type="entry name" value="Periplasmic binding protein-like II"/>
    <property type="match status" value="1"/>
</dbReference>